<keyword evidence="6" id="KW-1185">Reference proteome</keyword>
<dbReference type="InterPro" id="IPR000644">
    <property type="entry name" value="CBS_dom"/>
</dbReference>
<evidence type="ECO:0000313" key="6">
    <source>
        <dbReference type="Proteomes" id="UP001500325"/>
    </source>
</evidence>
<evidence type="ECO:0000256" key="1">
    <source>
        <dbReference type="ARBA" id="ARBA00023122"/>
    </source>
</evidence>
<keyword evidence="1 2" id="KW-0129">CBS domain</keyword>
<evidence type="ECO:0000256" key="2">
    <source>
        <dbReference type="PROSITE-ProRule" id="PRU00703"/>
    </source>
</evidence>
<dbReference type="CDD" id="cd02205">
    <property type="entry name" value="CBS_pair_SF"/>
    <property type="match status" value="1"/>
</dbReference>
<feature type="region of interest" description="Disordered" evidence="3">
    <location>
        <begin position="92"/>
        <end position="111"/>
    </location>
</feature>
<sequence length="161" mass="17021">MTTGATVAAPVRVHRRAAPGLRTLARGPSGRDAPQVRVREVMSDPVLVVALGSTVRDAAAVLAAHGLSEVPVVDERDRFVGMLTEADLVPDRLEGRRGPAPSGVGPLVRTDVPTATPDGDLLGLVQRMREADVRVVPVLDGDRVAGIVTFSDLLRVLRDAR</sequence>
<evidence type="ECO:0000256" key="3">
    <source>
        <dbReference type="SAM" id="MobiDB-lite"/>
    </source>
</evidence>
<dbReference type="PROSITE" id="PS51371">
    <property type="entry name" value="CBS"/>
    <property type="match status" value="2"/>
</dbReference>
<dbReference type="InterPro" id="IPR046342">
    <property type="entry name" value="CBS_dom_sf"/>
</dbReference>
<dbReference type="EMBL" id="BAABIC010000004">
    <property type="protein sequence ID" value="GAA4682172.1"/>
    <property type="molecule type" value="Genomic_DNA"/>
</dbReference>
<dbReference type="PANTHER" id="PTHR43080:SF2">
    <property type="entry name" value="CBS DOMAIN-CONTAINING PROTEIN"/>
    <property type="match status" value="1"/>
</dbReference>
<dbReference type="PANTHER" id="PTHR43080">
    <property type="entry name" value="CBS DOMAIN-CONTAINING PROTEIN CBSX3, MITOCHONDRIAL"/>
    <property type="match status" value="1"/>
</dbReference>
<dbReference type="InterPro" id="IPR051257">
    <property type="entry name" value="Diverse_CBS-Domain"/>
</dbReference>
<accession>A0ABP8W769</accession>
<name>A0ABP8W769_9PSEU</name>
<protein>
    <recommendedName>
        <fullName evidence="4">CBS domain-containing protein</fullName>
    </recommendedName>
</protein>
<comment type="caution">
    <text evidence="5">The sequence shown here is derived from an EMBL/GenBank/DDBJ whole genome shotgun (WGS) entry which is preliminary data.</text>
</comment>
<dbReference type="Pfam" id="PF00571">
    <property type="entry name" value="CBS"/>
    <property type="match status" value="2"/>
</dbReference>
<proteinExistence type="predicted"/>
<dbReference type="SMART" id="SM00116">
    <property type="entry name" value="CBS"/>
    <property type="match status" value="2"/>
</dbReference>
<organism evidence="5 6">
    <name type="scientific">Pseudonocardia yuanmonensis</name>
    <dbReference type="NCBI Taxonomy" id="1095914"/>
    <lineage>
        <taxon>Bacteria</taxon>
        <taxon>Bacillati</taxon>
        <taxon>Actinomycetota</taxon>
        <taxon>Actinomycetes</taxon>
        <taxon>Pseudonocardiales</taxon>
        <taxon>Pseudonocardiaceae</taxon>
        <taxon>Pseudonocardia</taxon>
    </lineage>
</organism>
<reference evidence="6" key="1">
    <citation type="journal article" date="2019" name="Int. J. Syst. Evol. Microbiol.">
        <title>The Global Catalogue of Microorganisms (GCM) 10K type strain sequencing project: providing services to taxonomists for standard genome sequencing and annotation.</title>
        <authorList>
            <consortium name="The Broad Institute Genomics Platform"/>
            <consortium name="The Broad Institute Genome Sequencing Center for Infectious Disease"/>
            <person name="Wu L."/>
            <person name="Ma J."/>
        </authorList>
    </citation>
    <scope>NUCLEOTIDE SEQUENCE [LARGE SCALE GENOMIC DNA]</scope>
    <source>
        <strain evidence="6">JCM 18055</strain>
    </source>
</reference>
<dbReference type="Gene3D" id="3.10.580.10">
    <property type="entry name" value="CBS-domain"/>
    <property type="match status" value="1"/>
</dbReference>
<dbReference type="SUPFAM" id="SSF54631">
    <property type="entry name" value="CBS-domain pair"/>
    <property type="match status" value="1"/>
</dbReference>
<evidence type="ECO:0000259" key="4">
    <source>
        <dbReference type="PROSITE" id="PS51371"/>
    </source>
</evidence>
<gene>
    <name evidence="5" type="ORF">GCM10023215_15120</name>
</gene>
<dbReference type="Proteomes" id="UP001500325">
    <property type="component" value="Unassembled WGS sequence"/>
</dbReference>
<feature type="domain" description="CBS" evidence="4">
    <location>
        <begin position="108"/>
        <end position="161"/>
    </location>
</feature>
<evidence type="ECO:0000313" key="5">
    <source>
        <dbReference type="EMBL" id="GAA4682172.1"/>
    </source>
</evidence>
<feature type="domain" description="CBS" evidence="4">
    <location>
        <begin position="42"/>
        <end position="98"/>
    </location>
</feature>